<dbReference type="InterPro" id="IPR011635">
    <property type="entry name" value="CARDB"/>
</dbReference>
<feature type="chain" id="PRO_5016303648" description="CARDB domain-containing protein" evidence="2">
    <location>
        <begin position="38"/>
        <end position="789"/>
    </location>
</feature>
<dbReference type="GO" id="GO:0005975">
    <property type="term" value="P:carbohydrate metabolic process"/>
    <property type="evidence" value="ECO:0007669"/>
    <property type="project" value="UniProtKB-ARBA"/>
</dbReference>
<sequence>MMNPRPGRPRHRAALAAGLVTAVAGSLLALTPPPAAAVAPKADLRVTKATVSTTSVVEGDEVTVTHTVANVGRRNAPATSTRVYLTTDVAASLAERRTSRTNPRSALFDLRLDGEAAVKALKAGAKQNVRAVKFLVPAGIPAGDYRVLVCADDLGKVGEAEEADNCRAATKTVQVEEQVGTEGDLTVQTFSDTYRWPDDEADALQFVKIFCTSTYPVKKYTLGSALTSVRDYLDEKAPGGIAELKATGEVSTPDAAQKTAAAALAAGSPGIALAALLEAHRLQPQRGSHLVNAAALATSVGLPNQAIALLDAAVGREFLRTPLGIPPQATAAVIRGQALVMTGRSDAAERLFASAKQLAPLLSEADAGLATVAACKGQDALAMRYIRRSRIRSDEEVPKTPPTEEPEQPTPDLDITRGEAVPLRQLPIAQTPSQAVTMRPVYKEISDGFQAEIQANIDEANRIEQHLRDTDEARTRAEIDRRDSIFVLVYRTHLDAEVEAAQDAFYEEIDKLTEIKEEFWGGGTGEVQSTYGRLNDEAWAACAGSNIPNCFEKEINSTCRPALVTAHGEWRSTIQDAQTRANHYFSVWSKLMTGLAANLVDEEAHQLMLNHIDGLERDVYAHLVQQAGFWTHLVNLYRDHCVDPLPAEVLDPPANEDVASPGNCEKGLKNLSLRASLGPTSLKVSCERIEQSFSAEIIPLLHVFVDVKFDFRTGNVSFWAGAKGGGKVGNVVDAGFKSGIYVKVDQQGELVDTGWRVGPSAKVVGGNAEFTAYKDEIDLSFTSSLTPGY</sequence>
<dbReference type="Proteomes" id="UP000245507">
    <property type="component" value="Unassembled WGS sequence"/>
</dbReference>
<dbReference type="InterPro" id="IPR011990">
    <property type="entry name" value="TPR-like_helical_dom_sf"/>
</dbReference>
<accession>A0A316TE96</accession>
<evidence type="ECO:0000259" key="3">
    <source>
        <dbReference type="Pfam" id="PF07705"/>
    </source>
</evidence>
<keyword evidence="5" id="KW-1185">Reference proteome</keyword>
<dbReference type="EMBL" id="QGDD01000008">
    <property type="protein sequence ID" value="PWN01821.1"/>
    <property type="molecule type" value="Genomic_DNA"/>
</dbReference>
<protein>
    <recommendedName>
        <fullName evidence="3">CARDB domain-containing protein</fullName>
    </recommendedName>
</protein>
<dbReference type="SUPFAM" id="SSF48452">
    <property type="entry name" value="TPR-like"/>
    <property type="match status" value="1"/>
</dbReference>
<dbReference type="Gene3D" id="2.60.40.10">
    <property type="entry name" value="Immunoglobulins"/>
    <property type="match status" value="1"/>
</dbReference>
<reference evidence="4 5" key="1">
    <citation type="submission" date="2018-05" db="EMBL/GenBank/DDBJ databases">
        <title>Nocardioides silvaticus genome.</title>
        <authorList>
            <person name="Li C."/>
            <person name="Wang G."/>
        </authorList>
    </citation>
    <scope>NUCLEOTIDE SEQUENCE [LARGE SCALE GENOMIC DNA]</scope>
    <source>
        <strain evidence="4 5">CCTCC AB 2018079</strain>
    </source>
</reference>
<dbReference type="Pfam" id="PF07705">
    <property type="entry name" value="CARDB"/>
    <property type="match status" value="1"/>
</dbReference>
<feature type="region of interest" description="Disordered" evidence="1">
    <location>
        <begin position="392"/>
        <end position="415"/>
    </location>
</feature>
<feature type="signal peptide" evidence="2">
    <location>
        <begin position="1"/>
        <end position="37"/>
    </location>
</feature>
<keyword evidence="2" id="KW-0732">Signal</keyword>
<feature type="domain" description="CARDB" evidence="3">
    <location>
        <begin position="42"/>
        <end position="168"/>
    </location>
</feature>
<evidence type="ECO:0000256" key="2">
    <source>
        <dbReference type="SAM" id="SignalP"/>
    </source>
</evidence>
<dbReference type="InterPro" id="IPR013783">
    <property type="entry name" value="Ig-like_fold"/>
</dbReference>
<gene>
    <name evidence="4" type="ORF">DJ010_17510</name>
</gene>
<evidence type="ECO:0000256" key="1">
    <source>
        <dbReference type="SAM" id="MobiDB-lite"/>
    </source>
</evidence>
<dbReference type="Gene3D" id="1.25.40.10">
    <property type="entry name" value="Tetratricopeptide repeat domain"/>
    <property type="match status" value="1"/>
</dbReference>
<proteinExistence type="predicted"/>
<evidence type="ECO:0000313" key="4">
    <source>
        <dbReference type="EMBL" id="PWN01821.1"/>
    </source>
</evidence>
<evidence type="ECO:0000313" key="5">
    <source>
        <dbReference type="Proteomes" id="UP000245507"/>
    </source>
</evidence>
<name>A0A316TE96_9ACTN</name>
<comment type="caution">
    <text evidence="4">The sequence shown here is derived from an EMBL/GenBank/DDBJ whole genome shotgun (WGS) entry which is preliminary data.</text>
</comment>
<organism evidence="4 5">
    <name type="scientific">Nocardioides silvaticus</name>
    <dbReference type="NCBI Taxonomy" id="2201891"/>
    <lineage>
        <taxon>Bacteria</taxon>
        <taxon>Bacillati</taxon>
        <taxon>Actinomycetota</taxon>
        <taxon>Actinomycetes</taxon>
        <taxon>Propionibacteriales</taxon>
        <taxon>Nocardioidaceae</taxon>
        <taxon>Nocardioides</taxon>
    </lineage>
</organism>
<dbReference type="AlphaFoldDB" id="A0A316TE96"/>